<evidence type="ECO:0000313" key="1">
    <source>
        <dbReference type="EMBL" id="KAG9439400.1"/>
    </source>
</evidence>
<gene>
    <name evidence="1" type="ORF">H6P81_019565</name>
</gene>
<sequence length="131" mass="14624">MHRLSVGDFELEAKAAAYGNEEIPAAEDSAGTSHDPLMTALDMGSRCNLSYGSLDIIHVWQNFPTSSLDEIRELLVWDRRCCVSEKRRSRGFEDCGRGLDLGLLLRTLQLNSLTMKRISQAEFCRKSSGAK</sequence>
<organism evidence="1 2">
    <name type="scientific">Aristolochia fimbriata</name>
    <name type="common">White veined hardy Dutchman's pipe vine</name>
    <dbReference type="NCBI Taxonomy" id="158543"/>
    <lineage>
        <taxon>Eukaryota</taxon>
        <taxon>Viridiplantae</taxon>
        <taxon>Streptophyta</taxon>
        <taxon>Embryophyta</taxon>
        <taxon>Tracheophyta</taxon>
        <taxon>Spermatophyta</taxon>
        <taxon>Magnoliopsida</taxon>
        <taxon>Magnoliidae</taxon>
        <taxon>Piperales</taxon>
        <taxon>Aristolochiaceae</taxon>
        <taxon>Aristolochia</taxon>
    </lineage>
</organism>
<proteinExistence type="predicted"/>
<dbReference type="EMBL" id="JAINDJ010000008">
    <property type="protein sequence ID" value="KAG9439400.1"/>
    <property type="molecule type" value="Genomic_DNA"/>
</dbReference>
<keyword evidence="2" id="KW-1185">Reference proteome</keyword>
<accession>A0AAV7DS02</accession>
<comment type="caution">
    <text evidence="1">The sequence shown here is derived from an EMBL/GenBank/DDBJ whole genome shotgun (WGS) entry which is preliminary data.</text>
</comment>
<protein>
    <submittedName>
        <fullName evidence="1">Uncharacterized protein</fullName>
    </submittedName>
</protein>
<dbReference type="AlphaFoldDB" id="A0AAV7DS02"/>
<evidence type="ECO:0000313" key="2">
    <source>
        <dbReference type="Proteomes" id="UP000825729"/>
    </source>
</evidence>
<dbReference type="Proteomes" id="UP000825729">
    <property type="component" value="Unassembled WGS sequence"/>
</dbReference>
<reference evidence="1 2" key="1">
    <citation type="submission" date="2021-07" db="EMBL/GenBank/DDBJ databases">
        <title>The Aristolochia fimbriata genome: insights into angiosperm evolution, floral development and chemical biosynthesis.</title>
        <authorList>
            <person name="Jiao Y."/>
        </authorList>
    </citation>
    <scope>NUCLEOTIDE SEQUENCE [LARGE SCALE GENOMIC DNA]</scope>
    <source>
        <strain evidence="1">IBCAS-2021</strain>
        <tissue evidence="1">Leaf</tissue>
    </source>
</reference>
<name>A0AAV7DS02_ARIFI</name>